<evidence type="ECO:0000313" key="2">
    <source>
        <dbReference type="Proteomes" id="UP001054837"/>
    </source>
</evidence>
<dbReference type="Proteomes" id="UP001054837">
    <property type="component" value="Unassembled WGS sequence"/>
</dbReference>
<name>A0AAV4Q568_9ARAC</name>
<evidence type="ECO:0000313" key="1">
    <source>
        <dbReference type="EMBL" id="GIY04813.1"/>
    </source>
</evidence>
<dbReference type="AlphaFoldDB" id="A0AAV4Q568"/>
<comment type="caution">
    <text evidence="1">The sequence shown here is derived from an EMBL/GenBank/DDBJ whole genome shotgun (WGS) entry which is preliminary data.</text>
</comment>
<organism evidence="1 2">
    <name type="scientific">Caerostris darwini</name>
    <dbReference type="NCBI Taxonomy" id="1538125"/>
    <lineage>
        <taxon>Eukaryota</taxon>
        <taxon>Metazoa</taxon>
        <taxon>Ecdysozoa</taxon>
        <taxon>Arthropoda</taxon>
        <taxon>Chelicerata</taxon>
        <taxon>Arachnida</taxon>
        <taxon>Araneae</taxon>
        <taxon>Araneomorphae</taxon>
        <taxon>Entelegynae</taxon>
        <taxon>Araneoidea</taxon>
        <taxon>Araneidae</taxon>
        <taxon>Caerostris</taxon>
    </lineage>
</organism>
<reference evidence="1 2" key="1">
    <citation type="submission" date="2021-06" db="EMBL/GenBank/DDBJ databases">
        <title>Caerostris darwini draft genome.</title>
        <authorList>
            <person name="Kono N."/>
            <person name="Arakawa K."/>
        </authorList>
    </citation>
    <scope>NUCLEOTIDE SEQUENCE [LARGE SCALE GENOMIC DNA]</scope>
</reference>
<accession>A0AAV4Q568</accession>
<dbReference type="EMBL" id="BPLQ01003982">
    <property type="protein sequence ID" value="GIY04813.1"/>
    <property type="molecule type" value="Genomic_DNA"/>
</dbReference>
<protein>
    <submittedName>
        <fullName evidence="1">Uncharacterized protein</fullName>
    </submittedName>
</protein>
<proteinExistence type="predicted"/>
<gene>
    <name evidence="1" type="ORF">CDAR_318511</name>
</gene>
<sequence>MQMNVFAKGKEKSSSNNFKDLIKQKKPGQAACHIKEKLTNSNRINWGDHSHIEDVKPFRKLIQKWEKPYCNIEAVCNFNRTKCLLRTTFQGSSYFVTSNFSYHRSTYSSDLFFFKNYNVSFPKLTETVNQMHQVQNPLDKFRTLMMALSTKDSP</sequence>
<keyword evidence="2" id="KW-1185">Reference proteome</keyword>